<proteinExistence type="predicted"/>
<sequence length="84" mass="8887">MIIGLRTRAHAAKVAAATAGVHLAGKSKPDGTPALSRFVDVGRTSRRIGWRWSRCRCCSICSTGTPIVTLPPDQGVRSCLLGGR</sequence>
<name>X8DCP5_MYCXE</name>
<organism evidence="1">
    <name type="scientific">Mycobacterium xenopi 4042</name>
    <dbReference type="NCBI Taxonomy" id="1299334"/>
    <lineage>
        <taxon>Bacteria</taxon>
        <taxon>Bacillati</taxon>
        <taxon>Actinomycetota</taxon>
        <taxon>Actinomycetes</taxon>
        <taxon>Mycobacteriales</taxon>
        <taxon>Mycobacteriaceae</taxon>
        <taxon>Mycobacterium</taxon>
    </lineage>
</organism>
<dbReference type="PATRIC" id="fig|1299334.3.peg.2497"/>
<accession>X8DCP5</accession>
<dbReference type="EMBL" id="JAOB01000027">
    <property type="protein sequence ID" value="EUA65518.1"/>
    <property type="molecule type" value="Genomic_DNA"/>
</dbReference>
<protein>
    <submittedName>
        <fullName evidence="1">Transposase domain protein</fullName>
    </submittedName>
</protein>
<comment type="caution">
    <text evidence="1">The sequence shown here is derived from an EMBL/GenBank/DDBJ whole genome shotgun (WGS) entry which is preliminary data.</text>
</comment>
<dbReference type="AlphaFoldDB" id="X8DCP5"/>
<gene>
    <name evidence="1" type="ORF">I553_10815</name>
</gene>
<reference evidence="1" key="1">
    <citation type="submission" date="2014-01" db="EMBL/GenBank/DDBJ databases">
        <authorList>
            <person name="Brown-Elliot B."/>
            <person name="Wallace R."/>
            <person name="Lenaerts A."/>
            <person name="Ordway D."/>
            <person name="DeGroote M.A."/>
            <person name="Parker T."/>
            <person name="Sizemore C."/>
            <person name="Tallon L.J."/>
            <person name="Sadzewicz L.K."/>
            <person name="Sengamalay N."/>
            <person name="Fraser C.M."/>
            <person name="Hine E."/>
            <person name="Shefchek K.A."/>
            <person name="Das S.P."/>
            <person name="Tettelin H."/>
        </authorList>
    </citation>
    <scope>NUCLEOTIDE SEQUENCE [LARGE SCALE GENOMIC DNA]</scope>
    <source>
        <strain evidence="1">4042</strain>
    </source>
</reference>
<evidence type="ECO:0000313" key="1">
    <source>
        <dbReference type="EMBL" id="EUA65518.1"/>
    </source>
</evidence>